<dbReference type="Gene3D" id="1.10.287.130">
    <property type="match status" value="1"/>
</dbReference>
<dbReference type="InterPro" id="IPR005467">
    <property type="entry name" value="His_kinase_dom"/>
</dbReference>
<proteinExistence type="predicted"/>
<gene>
    <name evidence="11" type="ORF">EDD66_1075</name>
</gene>
<organism evidence="11 12">
    <name type="scientific">Mobilisporobacter senegalensis</name>
    <dbReference type="NCBI Taxonomy" id="1329262"/>
    <lineage>
        <taxon>Bacteria</taxon>
        <taxon>Bacillati</taxon>
        <taxon>Bacillota</taxon>
        <taxon>Clostridia</taxon>
        <taxon>Lachnospirales</taxon>
        <taxon>Lachnospiraceae</taxon>
        <taxon>Mobilisporobacter</taxon>
    </lineage>
</organism>
<dbReference type="FunFam" id="1.10.287.130:FF:000001">
    <property type="entry name" value="Two-component sensor histidine kinase"/>
    <property type="match status" value="1"/>
</dbReference>
<dbReference type="GO" id="GO:0005886">
    <property type="term" value="C:plasma membrane"/>
    <property type="evidence" value="ECO:0007669"/>
    <property type="project" value="TreeGrafter"/>
</dbReference>
<dbReference type="SUPFAM" id="SSF55874">
    <property type="entry name" value="ATPase domain of HSP90 chaperone/DNA topoisomerase II/histidine kinase"/>
    <property type="match status" value="1"/>
</dbReference>
<dbReference type="SMART" id="SM00304">
    <property type="entry name" value="HAMP"/>
    <property type="match status" value="1"/>
</dbReference>
<comment type="subcellular location">
    <subcellularLocation>
        <location evidence="2">Membrane</location>
    </subcellularLocation>
</comment>
<dbReference type="GO" id="GO:0016036">
    <property type="term" value="P:cellular response to phosphate starvation"/>
    <property type="evidence" value="ECO:0007669"/>
    <property type="project" value="TreeGrafter"/>
</dbReference>
<keyword evidence="4" id="KW-0597">Phosphoprotein</keyword>
<feature type="transmembrane region" description="Helical" evidence="8">
    <location>
        <begin position="15"/>
        <end position="36"/>
    </location>
</feature>
<dbReference type="PANTHER" id="PTHR45453">
    <property type="entry name" value="PHOSPHATE REGULON SENSOR PROTEIN PHOR"/>
    <property type="match status" value="1"/>
</dbReference>
<dbReference type="SUPFAM" id="SSF47384">
    <property type="entry name" value="Homodimeric domain of signal transducing histidine kinase"/>
    <property type="match status" value="1"/>
</dbReference>
<dbReference type="Gene3D" id="6.10.340.10">
    <property type="match status" value="1"/>
</dbReference>
<dbReference type="CDD" id="cd00082">
    <property type="entry name" value="HisKA"/>
    <property type="match status" value="1"/>
</dbReference>
<keyword evidence="6 11" id="KW-0418">Kinase</keyword>
<dbReference type="GO" id="GO:0004721">
    <property type="term" value="F:phosphoprotein phosphatase activity"/>
    <property type="evidence" value="ECO:0007669"/>
    <property type="project" value="TreeGrafter"/>
</dbReference>
<dbReference type="CDD" id="cd06225">
    <property type="entry name" value="HAMP"/>
    <property type="match status" value="1"/>
</dbReference>
<dbReference type="EMBL" id="RJVG01000007">
    <property type="protein sequence ID" value="ROR27092.1"/>
    <property type="molecule type" value="Genomic_DNA"/>
</dbReference>
<accession>A0A3N1XPR4</accession>
<dbReference type="Pfam" id="PF00512">
    <property type="entry name" value="HisKA"/>
    <property type="match status" value="1"/>
</dbReference>
<dbReference type="InterPro" id="IPR050351">
    <property type="entry name" value="BphY/WalK/GraS-like"/>
</dbReference>
<evidence type="ECO:0000259" key="10">
    <source>
        <dbReference type="PROSITE" id="PS50885"/>
    </source>
</evidence>
<feature type="transmembrane region" description="Helical" evidence="8">
    <location>
        <begin position="203"/>
        <end position="222"/>
    </location>
</feature>
<dbReference type="Pfam" id="PF02518">
    <property type="entry name" value="HATPase_c"/>
    <property type="match status" value="1"/>
</dbReference>
<dbReference type="InterPro" id="IPR036097">
    <property type="entry name" value="HisK_dim/P_sf"/>
</dbReference>
<dbReference type="PROSITE" id="PS50109">
    <property type="entry name" value="HIS_KIN"/>
    <property type="match status" value="1"/>
</dbReference>
<evidence type="ECO:0000256" key="1">
    <source>
        <dbReference type="ARBA" id="ARBA00000085"/>
    </source>
</evidence>
<evidence type="ECO:0000256" key="4">
    <source>
        <dbReference type="ARBA" id="ARBA00022553"/>
    </source>
</evidence>
<keyword evidence="8" id="KW-0812">Transmembrane</keyword>
<feature type="domain" description="HAMP" evidence="10">
    <location>
        <begin position="224"/>
        <end position="276"/>
    </location>
</feature>
<dbReference type="InterPro" id="IPR003594">
    <property type="entry name" value="HATPase_dom"/>
</dbReference>
<dbReference type="AlphaFoldDB" id="A0A3N1XPR4"/>
<dbReference type="OrthoDB" id="9762826at2"/>
<protein>
    <recommendedName>
        <fullName evidence="3">histidine kinase</fullName>
        <ecNumber evidence="3">2.7.13.3</ecNumber>
    </recommendedName>
</protein>
<dbReference type="GO" id="GO:0000155">
    <property type="term" value="F:phosphorelay sensor kinase activity"/>
    <property type="evidence" value="ECO:0007669"/>
    <property type="project" value="InterPro"/>
</dbReference>
<name>A0A3N1XPR4_9FIRM</name>
<dbReference type="SMART" id="SM00388">
    <property type="entry name" value="HisKA"/>
    <property type="match status" value="1"/>
</dbReference>
<evidence type="ECO:0000256" key="7">
    <source>
        <dbReference type="ARBA" id="ARBA00023012"/>
    </source>
</evidence>
<dbReference type="InterPro" id="IPR003660">
    <property type="entry name" value="HAMP_dom"/>
</dbReference>
<sequence length="521" mass="60252">MTFFKDKLWKTSIKYKLVVASTLFIALTVFLCWVVFKNFLIFYYEYSRTELLGNTYKQINSIYNSDIFDLESSFTNPNIREDVALAFERLSTNKNISLYIFDIYYNEPNIFLKVSYPPSKSLTNNQREILSSRVNEYYTDDSDNQKKKNLLRSSEKFNIYRVYDNRMNSQYIELFGSLDNDSTIYLRTNLESMQESVNIANKFLGFVGLFASFVGIIIMYFISRSFTKPILDLSDIAKRMSNLDFEAKYKVNTVDEIGTLGTSINSLSEKLEKTISELKGANNELQTDIQKKIEVDEMRKEFLSNVSHELKTPIALIQGYAEGLKENVNEDEASRDFYCEVIIDEADKMNHMVKKLLTLNQIEFGNNQLNIERFNIIEVLESVIVSTDILFKQKKVKLEFDKTEPVYVWADEYMAEEVITNYISNALNHVSGANIIKLNVVKKEGTVRVSIFNTGNNIPEDEIDNIWVKFYKVDKARTREYGGSGIGLSIVKAIMTSMNQECGVINHEDGVEFWFELDANI</sequence>
<dbReference type="SUPFAM" id="SSF158472">
    <property type="entry name" value="HAMP domain-like"/>
    <property type="match status" value="1"/>
</dbReference>
<keyword evidence="8" id="KW-0472">Membrane</keyword>
<evidence type="ECO:0000256" key="5">
    <source>
        <dbReference type="ARBA" id="ARBA00022679"/>
    </source>
</evidence>
<evidence type="ECO:0000313" key="11">
    <source>
        <dbReference type="EMBL" id="ROR27092.1"/>
    </source>
</evidence>
<evidence type="ECO:0000256" key="3">
    <source>
        <dbReference type="ARBA" id="ARBA00012438"/>
    </source>
</evidence>
<comment type="catalytic activity">
    <reaction evidence="1">
        <text>ATP + protein L-histidine = ADP + protein N-phospho-L-histidine.</text>
        <dbReference type="EC" id="2.7.13.3"/>
    </reaction>
</comment>
<feature type="domain" description="Histidine kinase" evidence="9">
    <location>
        <begin position="305"/>
        <end position="521"/>
    </location>
</feature>
<keyword evidence="7" id="KW-0902">Two-component regulatory system</keyword>
<dbReference type="InterPro" id="IPR036890">
    <property type="entry name" value="HATPase_C_sf"/>
</dbReference>
<dbReference type="Gene3D" id="3.30.565.10">
    <property type="entry name" value="Histidine kinase-like ATPase, C-terminal domain"/>
    <property type="match status" value="1"/>
</dbReference>
<evidence type="ECO:0000256" key="8">
    <source>
        <dbReference type="SAM" id="Phobius"/>
    </source>
</evidence>
<dbReference type="InterPro" id="IPR003661">
    <property type="entry name" value="HisK_dim/P_dom"/>
</dbReference>
<evidence type="ECO:0000256" key="2">
    <source>
        <dbReference type="ARBA" id="ARBA00004370"/>
    </source>
</evidence>
<dbReference type="EC" id="2.7.13.3" evidence="3"/>
<dbReference type="Proteomes" id="UP000273083">
    <property type="component" value="Unassembled WGS sequence"/>
</dbReference>
<keyword evidence="8" id="KW-1133">Transmembrane helix</keyword>
<dbReference type="RefSeq" id="WP_123609793.1">
    <property type="nucleotide sequence ID" value="NZ_RJVG01000007.1"/>
</dbReference>
<dbReference type="PROSITE" id="PS50885">
    <property type="entry name" value="HAMP"/>
    <property type="match status" value="1"/>
</dbReference>
<dbReference type="SMART" id="SM00387">
    <property type="entry name" value="HATPase_c"/>
    <property type="match status" value="1"/>
</dbReference>
<comment type="caution">
    <text evidence="11">The sequence shown here is derived from an EMBL/GenBank/DDBJ whole genome shotgun (WGS) entry which is preliminary data.</text>
</comment>
<evidence type="ECO:0000256" key="6">
    <source>
        <dbReference type="ARBA" id="ARBA00022777"/>
    </source>
</evidence>
<keyword evidence="12" id="KW-1185">Reference proteome</keyword>
<reference evidence="11 12" key="1">
    <citation type="submission" date="2018-11" db="EMBL/GenBank/DDBJ databases">
        <title>Genomic Encyclopedia of Type Strains, Phase IV (KMG-IV): sequencing the most valuable type-strain genomes for metagenomic binning, comparative biology and taxonomic classification.</title>
        <authorList>
            <person name="Goeker M."/>
        </authorList>
    </citation>
    <scope>NUCLEOTIDE SEQUENCE [LARGE SCALE GENOMIC DNA]</scope>
    <source>
        <strain evidence="11 12">DSM 26537</strain>
    </source>
</reference>
<dbReference type="Pfam" id="PF00672">
    <property type="entry name" value="HAMP"/>
    <property type="match status" value="1"/>
</dbReference>
<dbReference type="PANTHER" id="PTHR45453:SF3">
    <property type="entry name" value="HISTIDINE KINASE"/>
    <property type="match status" value="1"/>
</dbReference>
<evidence type="ECO:0000313" key="12">
    <source>
        <dbReference type="Proteomes" id="UP000273083"/>
    </source>
</evidence>
<evidence type="ECO:0000259" key="9">
    <source>
        <dbReference type="PROSITE" id="PS50109"/>
    </source>
</evidence>
<keyword evidence="5" id="KW-0808">Transferase</keyword>